<dbReference type="PANTHER" id="PTHR30435">
    <property type="entry name" value="FLAGELLAR PROTEIN"/>
    <property type="match status" value="1"/>
</dbReference>
<dbReference type="InterPro" id="IPR053967">
    <property type="entry name" value="LlgE_F_G-like_D1"/>
</dbReference>
<evidence type="ECO:0000256" key="2">
    <source>
        <dbReference type="RuleBase" id="RU362116"/>
    </source>
</evidence>
<dbReference type="PATRIC" id="fig|742734.4.peg.2996"/>
<dbReference type="InterPro" id="IPR020013">
    <property type="entry name" value="Flagellar_FlgE/F/G"/>
</dbReference>
<evidence type="ECO:0000313" key="7">
    <source>
        <dbReference type="Proteomes" id="UP000037392"/>
    </source>
</evidence>
<comment type="caution">
    <text evidence="6">The sequence shown here is derived from an EMBL/GenBank/DDBJ whole genome shotgun (WGS) entry which is preliminary data.</text>
</comment>
<name>A0A0J9C2P3_9FIRM</name>
<sequence length="246" mass="26512">MFSGFYTAASGMLMNQRSLDMAANNIANVKTSGYKPKRLIKTTFDQQLVRQMNGQTQGLGRGSTISVGTREITAHGQGTVTDTGQTYDLAINGDGFFVIQGTDGQYLTRNGHFDRDGEGNLVLPGVGQVMGDGGPVYVDEGGFRVGSDGIIYDNEDGALDQIQIVVPDNYDNLTFYDNGTYGAGNTVALEQVYPTVYQGKLEASGVNLNNEMTRAMEVQRAFQSCGKALTIIDQMNQKTANDIGKL</sequence>
<evidence type="ECO:0000256" key="1">
    <source>
        <dbReference type="ARBA" id="ARBA00009677"/>
    </source>
</evidence>
<comment type="similarity">
    <text evidence="1 2">Belongs to the flagella basal body rod proteins family.</text>
</comment>
<feature type="domain" description="Flagellar hook protein FlgE/F/G-like D1" evidence="5">
    <location>
        <begin position="90"/>
        <end position="123"/>
    </location>
</feature>
<dbReference type="EMBL" id="ADLK01000022">
    <property type="protein sequence ID" value="KMW18691.1"/>
    <property type="molecule type" value="Genomic_DNA"/>
</dbReference>
<keyword evidence="2" id="KW-0975">Bacterial flagellum</keyword>
<organism evidence="6 7">
    <name type="scientific">[Clostridium] citroniae WAL-19142</name>
    <dbReference type="NCBI Taxonomy" id="742734"/>
    <lineage>
        <taxon>Bacteria</taxon>
        <taxon>Bacillati</taxon>
        <taxon>Bacillota</taxon>
        <taxon>Clostridia</taxon>
        <taxon>Lachnospirales</taxon>
        <taxon>Lachnospiraceae</taxon>
        <taxon>Enterocloster</taxon>
    </lineage>
</organism>
<dbReference type="InterPro" id="IPR037925">
    <property type="entry name" value="FlgE/F/G-like"/>
</dbReference>
<dbReference type="Proteomes" id="UP000037392">
    <property type="component" value="Unassembled WGS sequence"/>
</dbReference>
<dbReference type="GeneID" id="93163286"/>
<comment type="subcellular location">
    <subcellularLocation>
        <location evidence="2">Bacterial flagellum basal body</location>
    </subcellularLocation>
</comment>
<dbReference type="Pfam" id="PF22692">
    <property type="entry name" value="LlgE_F_G_D1"/>
    <property type="match status" value="1"/>
</dbReference>
<dbReference type="OrthoDB" id="9804559at2"/>
<dbReference type="RefSeq" id="WP_007865469.1">
    <property type="nucleotide sequence ID" value="NZ_KQ235878.1"/>
</dbReference>
<accession>A0A0J9C2P3</accession>
<evidence type="ECO:0000259" key="3">
    <source>
        <dbReference type="Pfam" id="PF00460"/>
    </source>
</evidence>
<dbReference type="GO" id="GO:0009425">
    <property type="term" value="C:bacterial-type flagellum basal body"/>
    <property type="evidence" value="ECO:0007669"/>
    <property type="project" value="UniProtKB-SubCell"/>
</dbReference>
<gene>
    <name evidence="6" type="ORF">HMPREF9470_02795</name>
</gene>
<evidence type="ECO:0000313" key="6">
    <source>
        <dbReference type="EMBL" id="KMW18691.1"/>
    </source>
</evidence>
<dbReference type="InterPro" id="IPR010930">
    <property type="entry name" value="Flg_bb/hook_C_dom"/>
</dbReference>
<evidence type="ECO:0000259" key="5">
    <source>
        <dbReference type="Pfam" id="PF22692"/>
    </source>
</evidence>
<dbReference type="Pfam" id="PF06429">
    <property type="entry name" value="Flg_bbr_C"/>
    <property type="match status" value="1"/>
</dbReference>
<evidence type="ECO:0000259" key="4">
    <source>
        <dbReference type="Pfam" id="PF06429"/>
    </source>
</evidence>
<dbReference type="InterPro" id="IPR001444">
    <property type="entry name" value="Flag_bb_rod_N"/>
</dbReference>
<reference evidence="6 7" key="1">
    <citation type="submission" date="2011-04" db="EMBL/GenBank/DDBJ databases">
        <title>The Genome Sequence of Clostridium citroniae WAL-19142.</title>
        <authorList>
            <consortium name="The Broad Institute Genome Sequencing Platform"/>
            <person name="Earl A."/>
            <person name="Ward D."/>
            <person name="Feldgarden M."/>
            <person name="Gevers D."/>
            <person name="Warren Y.A."/>
            <person name="Tyrrell K.L."/>
            <person name="Citron D.M."/>
            <person name="Goldstein E.J."/>
            <person name="Daigneault M."/>
            <person name="Allen-Vercoe E."/>
            <person name="Young S.K."/>
            <person name="Zeng Q."/>
            <person name="Gargeya S."/>
            <person name="Fitzgerald M."/>
            <person name="Haas B."/>
            <person name="Abouelleil A."/>
            <person name="Alvarado L."/>
            <person name="Arachchi H.M."/>
            <person name="Berlin A."/>
            <person name="Brown A."/>
            <person name="Chapman S.B."/>
            <person name="Chen Z."/>
            <person name="Dunbar C."/>
            <person name="Freedman E."/>
            <person name="Gearin G."/>
            <person name="Gellesch M."/>
            <person name="Goldberg J."/>
            <person name="Griggs A."/>
            <person name="Gujja S."/>
            <person name="Heilman E.R."/>
            <person name="Heiman D."/>
            <person name="Howarth C."/>
            <person name="Larson L."/>
            <person name="Lui A."/>
            <person name="MacDonald P.J."/>
            <person name="Mehta T."/>
            <person name="Montmayeur A."/>
            <person name="Murphy C."/>
            <person name="Neiman D."/>
            <person name="Pearson M."/>
            <person name="Priest M."/>
            <person name="Roberts A."/>
            <person name="Saif S."/>
            <person name="Shea T."/>
            <person name="Shenoy N."/>
            <person name="Sisk P."/>
            <person name="Stolte C."/>
            <person name="Sykes S."/>
            <person name="White J."/>
            <person name="Yandava C."/>
            <person name="Wortman J."/>
            <person name="Nusbaum C."/>
            <person name="Birren B."/>
        </authorList>
    </citation>
    <scope>NUCLEOTIDE SEQUENCE [LARGE SCALE GENOMIC DNA]</scope>
    <source>
        <strain evidence="6 7">WAL-19142</strain>
    </source>
</reference>
<feature type="domain" description="Flagellar basal body rod protein N-terminal" evidence="3">
    <location>
        <begin position="5"/>
        <end position="35"/>
    </location>
</feature>
<dbReference type="GO" id="GO:0071978">
    <property type="term" value="P:bacterial-type flagellum-dependent swarming motility"/>
    <property type="evidence" value="ECO:0007669"/>
    <property type="project" value="TreeGrafter"/>
</dbReference>
<protein>
    <submittedName>
        <fullName evidence="6">Uncharacterized protein</fullName>
    </submittedName>
</protein>
<dbReference type="PANTHER" id="PTHR30435:SF19">
    <property type="entry name" value="FLAGELLAR BASAL-BODY ROD PROTEIN FLGG"/>
    <property type="match status" value="1"/>
</dbReference>
<proteinExistence type="inferred from homology"/>
<dbReference type="AlphaFoldDB" id="A0A0J9C2P3"/>
<dbReference type="NCBIfam" id="TIGR03506">
    <property type="entry name" value="FlgEFG_subfam"/>
    <property type="match status" value="1"/>
</dbReference>
<dbReference type="SUPFAM" id="SSF117143">
    <property type="entry name" value="Flagellar hook protein flgE"/>
    <property type="match status" value="1"/>
</dbReference>
<dbReference type="Pfam" id="PF00460">
    <property type="entry name" value="Flg_bb_rod"/>
    <property type="match status" value="1"/>
</dbReference>
<feature type="domain" description="Flagellar basal-body/hook protein C-terminal" evidence="4">
    <location>
        <begin position="198"/>
        <end position="241"/>
    </location>
</feature>